<organism evidence="1 2">
    <name type="scientific">Pseudonocardia alni subsp. carboxydivorans</name>
    <dbReference type="NCBI Taxonomy" id="415010"/>
    <lineage>
        <taxon>Bacteria</taxon>
        <taxon>Bacillati</taxon>
        <taxon>Actinomycetota</taxon>
        <taxon>Actinomycetes</taxon>
        <taxon>Pseudonocardiales</taxon>
        <taxon>Pseudonocardiaceae</taxon>
        <taxon>Pseudonocardia</taxon>
    </lineage>
</organism>
<dbReference type="Proteomes" id="UP001367513">
    <property type="component" value="Unassembled WGS sequence"/>
</dbReference>
<proteinExistence type="predicted"/>
<evidence type="ECO:0000313" key="1">
    <source>
        <dbReference type="EMBL" id="MEK6463816.1"/>
    </source>
</evidence>
<gene>
    <name evidence="1" type="ORF">WG925_08725</name>
</gene>
<evidence type="ECO:0000313" key="2">
    <source>
        <dbReference type="Proteomes" id="UP001367513"/>
    </source>
</evidence>
<protein>
    <submittedName>
        <fullName evidence="1">Uncharacterized protein</fullName>
    </submittedName>
</protein>
<accession>A0ABU9ABT5</accession>
<keyword evidence="2" id="KW-1185">Reference proteome</keyword>
<comment type="caution">
    <text evidence="1">The sequence shown here is derived from an EMBL/GenBank/DDBJ whole genome shotgun (WGS) entry which is preliminary data.</text>
</comment>
<dbReference type="RefSeq" id="WP_346102590.1">
    <property type="nucleotide sequence ID" value="NZ_BAAAOD010000010.1"/>
</dbReference>
<dbReference type="EMBL" id="JBBPIX010000003">
    <property type="protein sequence ID" value="MEK6463816.1"/>
    <property type="molecule type" value="Genomic_DNA"/>
</dbReference>
<name>A0ABU9ABT5_PSEA5</name>
<sequence>MMQVVDQEPHAWFLLRDDAGTYLDVNCSHGPVGYSVLLELDDDERRALDEGGRSYLDDLAATVAYRVRSPYRDRDLTRARGHEVTAAVAAWRSGGATD</sequence>
<reference evidence="1 2" key="1">
    <citation type="submission" date="2024-03" db="EMBL/GenBank/DDBJ databases">
        <title>Draft genome sequence of Pseudonocardia carboxydivorans JCM 14827.</title>
        <authorList>
            <person name="Duangmal K."/>
        </authorList>
    </citation>
    <scope>NUCLEOTIDE SEQUENCE [LARGE SCALE GENOMIC DNA]</scope>
    <source>
        <strain evidence="1 2">JCM 14827</strain>
    </source>
</reference>